<dbReference type="GO" id="GO:0030976">
    <property type="term" value="F:thiamine pyrophosphate binding"/>
    <property type="evidence" value="ECO:0007669"/>
    <property type="project" value="InterPro"/>
</dbReference>
<dbReference type="GO" id="GO:0016625">
    <property type="term" value="F:oxidoreductase activity, acting on the aldehyde or oxo group of donors, iron-sulfur protein as acceptor"/>
    <property type="evidence" value="ECO:0007669"/>
    <property type="project" value="UniProtKB-ARBA"/>
</dbReference>
<dbReference type="InterPro" id="IPR029061">
    <property type="entry name" value="THDP-binding"/>
</dbReference>
<dbReference type="PANTHER" id="PTHR48084">
    <property type="entry name" value="2-OXOGLUTARATE OXIDOREDUCTASE SUBUNIT KORB-RELATED"/>
    <property type="match status" value="1"/>
</dbReference>
<accession>X0RVN9</accession>
<gene>
    <name evidence="3" type="ORF">S01H1_02945</name>
</gene>
<keyword evidence="1" id="KW-0560">Oxidoreductase</keyword>
<dbReference type="InterPro" id="IPR011766">
    <property type="entry name" value="TPP_enzyme_TPP-bd"/>
</dbReference>
<evidence type="ECO:0000313" key="3">
    <source>
        <dbReference type="EMBL" id="GAF72899.1"/>
    </source>
</evidence>
<organism evidence="3">
    <name type="scientific">marine sediment metagenome</name>
    <dbReference type="NCBI Taxonomy" id="412755"/>
    <lineage>
        <taxon>unclassified sequences</taxon>
        <taxon>metagenomes</taxon>
        <taxon>ecological metagenomes</taxon>
    </lineage>
</organism>
<protein>
    <recommendedName>
        <fullName evidence="2">Thiamine pyrophosphate enzyme TPP-binding domain-containing protein</fullName>
    </recommendedName>
</protein>
<dbReference type="EMBL" id="BARS01001518">
    <property type="protein sequence ID" value="GAF72899.1"/>
    <property type="molecule type" value="Genomic_DNA"/>
</dbReference>
<dbReference type="GO" id="GO:0045333">
    <property type="term" value="P:cellular respiration"/>
    <property type="evidence" value="ECO:0007669"/>
    <property type="project" value="UniProtKB-ARBA"/>
</dbReference>
<dbReference type="PANTHER" id="PTHR48084:SF3">
    <property type="entry name" value="SUBUNIT OF PYRUVATE:FLAVODOXIN OXIDOREDUCTASE"/>
    <property type="match status" value="1"/>
</dbReference>
<evidence type="ECO:0000256" key="1">
    <source>
        <dbReference type="ARBA" id="ARBA00023002"/>
    </source>
</evidence>
<name>X0RVN9_9ZZZZ</name>
<feature type="non-terminal residue" evidence="3">
    <location>
        <position position="1"/>
    </location>
</feature>
<feature type="domain" description="Thiamine pyrophosphate enzyme TPP-binding" evidence="2">
    <location>
        <begin position="32"/>
        <end position="168"/>
    </location>
</feature>
<dbReference type="Gene3D" id="3.40.50.970">
    <property type="match status" value="1"/>
</dbReference>
<reference evidence="3" key="1">
    <citation type="journal article" date="2014" name="Front. Microbiol.">
        <title>High frequency of phylogenetically diverse reductive dehalogenase-homologous genes in deep subseafloor sedimentary metagenomes.</title>
        <authorList>
            <person name="Kawai M."/>
            <person name="Futagami T."/>
            <person name="Toyoda A."/>
            <person name="Takaki Y."/>
            <person name="Nishi S."/>
            <person name="Hori S."/>
            <person name="Arai W."/>
            <person name="Tsubouchi T."/>
            <person name="Morono Y."/>
            <person name="Uchiyama I."/>
            <person name="Ito T."/>
            <person name="Fujiyama A."/>
            <person name="Inagaki F."/>
            <person name="Takami H."/>
        </authorList>
    </citation>
    <scope>NUCLEOTIDE SEQUENCE</scope>
    <source>
        <strain evidence="3">Expedition CK06-06</strain>
    </source>
</reference>
<evidence type="ECO:0000259" key="2">
    <source>
        <dbReference type="Pfam" id="PF02775"/>
    </source>
</evidence>
<sequence>ARAIAEAIDELDMGGKAVSVYGIGCSDFLYYTLYVDTIFGPHGRAPDIATAAKRAYPDNLVFVMEGDGALMAIGAESFLGALTRAEKITVIMFNNTVYGTTGGQLAPTTLVGQVTGTTPKGREPTREGFPTHTAEMVTTFKGVAYSARGAFNNPYNYERTKGYIKTAFQKQIDNIGLSFVEALCACPTNWHMTPEESLKWIEEEMIREFPLGEFKNVDKIE</sequence>
<proteinExistence type="predicted"/>
<dbReference type="Pfam" id="PF02775">
    <property type="entry name" value="TPP_enzyme_C"/>
    <property type="match status" value="1"/>
</dbReference>
<comment type="caution">
    <text evidence="3">The sequence shown here is derived from an EMBL/GenBank/DDBJ whole genome shotgun (WGS) entry which is preliminary data.</text>
</comment>
<dbReference type="AlphaFoldDB" id="X0RVN9"/>
<dbReference type="SUPFAM" id="SSF52518">
    <property type="entry name" value="Thiamin diphosphate-binding fold (THDP-binding)"/>
    <property type="match status" value="1"/>
</dbReference>
<dbReference type="InterPro" id="IPR051457">
    <property type="entry name" value="2-oxoacid:Fd_oxidoreductase"/>
</dbReference>